<proteinExistence type="predicted"/>
<sequence length="111" mass="12689">MEATQPNSPEFDKGQGKNTKHLNQLQTIFEYLQKHIATASMVSHATGVPQKNICRYKRDLEKEGLLKELYKTSCKHTGFKAWYLTTDKAKFPPPSIPQQLSIFQHGAQTRI</sequence>
<protein>
    <submittedName>
        <fullName evidence="1">Uncharacterized protein</fullName>
    </submittedName>
</protein>
<dbReference type="AlphaFoldDB" id="A0A6C0GTQ1"/>
<dbReference type="Proteomes" id="UP000480178">
    <property type="component" value="Chromosome"/>
</dbReference>
<accession>A0A6C0GTQ1</accession>
<dbReference type="KEGG" id="rhoz:GXP67_33295"/>
<name>A0A6C0GTQ1_9BACT</name>
<evidence type="ECO:0000313" key="1">
    <source>
        <dbReference type="EMBL" id="QHT71184.1"/>
    </source>
</evidence>
<organism evidence="1 2">
    <name type="scientific">Rhodocytophaga rosea</name>
    <dbReference type="NCBI Taxonomy" id="2704465"/>
    <lineage>
        <taxon>Bacteria</taxon>
        <taxon>Pseudomonadati</taxon>
        <taxon>Bacteroidota</taxon>
        <taxon>Cytophagia</taxon>
        <taxon>Cytophagales</taxon>
        <taxon>Rhodocytophagaceae</taxon>
        <taxon>Rhodocytophaga</taxon>
    </lineage>
</organism>
<dbReference type="EMBL" id="CP048222">
    <property type="protein sequence ID" value="QHT71184.1"/>
    <property type="molecule type" value="Genomic_DNA"/>
</dbReference>
<evidence type="ECO:0000313" key="2">
    <source>
        <dbReference type="Proteomes" id="UP000480178"/>
    </source>
</evidence>
<dbReference type="RefSeq" id="WP_162447124.1">
    <property type="nucleotide sequence ID" value="NZ_CP048222.1"/>
</dbReference>
<gene>
    <name evidence="1" type="ORF">GXP67_33295</name>
</gene>
<reference evidence="1 2" key="1">
    <citation type="submission" date="2020-01" db="EMBL/GenBank/DDBJ databases">
        <authorList>
            <person name="Kim M.K."/>
        </authorList>
    </citation>
    <scope>NUCLEOTIDE SEQUENCE [LARGE SCALE GENOMIC DNA]</scope>
    <source>
        <strain evidence="1 2">172606-1</strain>
    </source>
</reference>
<keyword evidence="2" id="KW-1185">Reference proteome</keyword>